<dbReference type="AlphaFoldDB" id="Q74U32"/>
<dbReference type="PIR" id="AG0253">
    <property type="entry name" value="AG0253"/>
</dbReference>
<protein>
    <submittedName>
        <fullName evidence="1">Uncharacterized protein</fullName>
    </submittedName>
</protein>
<name>Q74U32_YERPE</name>
<accession>Q74U32</accession>
<dbReference type="Proteomes" id="UP000000815">
    <property type="component" value="Chromosome"/>
</dbReference>
<dbReference type="PaxDb" id="214092-YPO2079"/>
<evidence type="ECO:0000313" key="1">
    <source>
        <dbReference type="EMBL" id="CAL20714.1"/>
    </source>
</evidence>
<sequence length="87" mass="9439">MINSMFDKFDTSLCSDTQNDAHCKVAAPPPSQLISAIRVVSTVHTTAMSDKTGTLATITRLVGSRDAYGLMIATIQTPQCQRSLDHR</sequence>
<dbReference type="KEGG" id="ype:YPO2079"/>
<dbReference type="EMBL" id="AL590842">
    <property type="protein sequence ID" value="CAL20714.1"/>
    <property type="molecule type" value="Genomic_DNA"/>
</dbReference>
<evidence type="ECO:0000313" key="2">
    <source>
        <dbReference type="Proteomes" id="UP000000815"/>
    </source>
</evidence>
<proteinExistence type="predicted"/>
<organism evidence="1 2">
    <name type="scientific">Yersinia pestis</name>
    <dbReference type="NCBI Taxonomy" id="632"/>
    <lineage>
        <taxon>Bacteria</taxon>
        <taxon>Pseudomonadati</taxon>
        <taxon>Pseudomonadota</taxon>
        <taxon>Gammaproteobacteria</taxon>
        <taxon>Enterobacterales</taxon>
        <taxon>Yersiniaceae</taxon>
        <taxon>Yersinia</taxon>
    </lineage>
</organism>
<gene>
    <name evidence="1" type="ordered locus">YPO2079</name>
</gene>
<reference evidence="1 2" key="1">
    <citation type="journal article" date="2001" name="Nature">
        <title>Genome sequence of Yersinia pestis, the causative agent of plague.</title>
        <authorList>
            <person name="Parkhill J."/>
            <person name="Wren B.W."/>
            <person name="Thomson N.R."/>
            <person name="Titball R.W."/>
            <person name="Holden M.T.G."/>
            <person name="Prentice M.B."/>
            <person name="Sebaihia M."/>
            <person name="James K.D."/>
            <person name="Churcher C."/>
            <person name="Mungall K.L."/>
            <person name="Baker S."/>
            <person name="Basham D."/>
            <person name="Bentley S.D."/>
            <person name="Brooks K."/>
            <person name="Cerdeno-Tarraga A.M."/>
            <person name="Chillingworth T."/>
            <person name="Cronin A."/>
            <person name="Davies R.M."/>
            <person name="Davis P."/>
            <person name="Dougan G."/>
            <person name="Feltwell T."/>
            <person name="Hamlin N."/>
            <person name="Holroyd S."/>
            <person name="Jagels K."/>
            <person name="Leather S."/>
            <person name="Karlyshev A.V."/>
            <person name="Moule S."/>
            <person name="Oyston P.C.F."/>
            <person name="Quail M."/>
            <person name="Rutherford K."/>
            <person name="Simmonds M."/>
            <person name="Skelton J."/>
            <person name="Stevens K."/>
            <person name="Whitehead S."/>
            <person name="Barrell B.G."/>
        </authorList>
    </citation>
    <scope>NUCLEOTIDE SEQUENCE [LARGE SCALE GENOMIC DNA]</scope>
    <source>
        <strain evidence="2">CO-92 / Biovar Orientalis</strain>
    </source>
</reference>
<dbReference type="HOGENOM" id="CLU_2482625_0_0_6"/>
<keyword evidence="2" id="KW-1185">Reference proteome</keyword>